<keyword evidence="2" id="KW-1185">Reference proteome</keyword>
<protein>
    <submittedName>
        <fullName evidence="1">Uncharacterized protein</fullName>
    </submittedName>
</protein>
<comment type="caution">
    <text evidence="1">The sequence shown here is derived from an EMBL/GenBank/DDBJ whole genome shotgun (WGS) entry which is preliminary data.</text>
</comment>
<name>A0A9P5YVM8_9AGAR</name>
<gene>
    <name evidence="1" type="ORF">BDN70DRAFT_882998</name>
</gene>
<organism evidence="1 2">
    <name type="scientific">Pholiota conissans</name>
    <dbReference type="NCBI Taxonomy" id="109636"/>
    <lineage>
        <taxon>Eukaryota</taxon>
        <taxon>Fungi</taxon>
        <taxon>Dikarya</taxon>
        <taxon>Basidiomycota</taxon>
        <taxon>Agaricomycotina</taxon>
        <taxon>Agaricomycetes</taxon>
        <taxon>Agaricomycetidae</taxon>
        <taxon>Agaricales</taxon>
        <taxon>Agaricineae</taxon>
        <taxon>Strophariaceae</taxon>
        <taxon>Pholiota</taxon>
    </lineage>
</organism>
<evidence type="ECO:0000313" key="2">
    <source>
        <dbReference type="Proteomes" id="UP000807469"/>
    </source>
</evidence>
<dbReference type="EMBL" id="MU155311">
    <property type="protein sequence ID" value="KAF9475976.1"/>
    <property type="molecule type" value="Genomic_DNA"/>
</dbReference>
<evidence type="ECO:0000313" key="1">
    <source>
        <dbReference type="EMBL" id="KAF9475976.1"/>
    </source>
</evidence>
<sequence>MEGRRRGTQLRLRSFVRTSRSASLRPFRPIHELQAEPGARAEFPGPTKRLHILVALLDI</sequence>
<dbReference type="Proteomes" id="UP000807469">
    <property type="component" value="Unassembled WGS sequence"/>
</dbReference>
<proteinExistence type="predicted"/>
<feature type="non-terminal residue" evidence="1">
    <location>
        <position position="59"/>
    </location>
</feature>
<dbReference type="AlphaFoldDB" id="A0A9P5YVM8"/>
<reference evidence="1" key="1">
    <citation type="submission" date="2020-11" db="EMBL/GenBank/DDBJ databases">
        <authorList>
            <consortium name="DOE Joint Genome Institute"/>
            <person name="Ahrendt S."/>
            <person name="Riley R."/>
            <person name="Andreopoulos W."/>
            <person name="Labutti K."/>
            <person name="Pangilinan J."/>
            <person name="Ruiz-Duenas F.J."/>
            <person name="Barrasa J.M."/>
            <person name="Sanchez-Garcia M."/>
            <person name="Camarero S."/>
            <person name="Miyauchi S."/>
            <person name="Serrano A."/>
            <person name="Linde D."/>
            <person name="Babiker R."/>
            <person name="Drula E."/>
            <person name="Ayuso-Fernandez I."/>
            <person name="Pacheco R."/>
            <person name="Padilla G."/>
            <person name="Ferreira P."/>
            <person name="Barriuso J."/>
            <person name="Kellner H."/>
            <person name="Castanera R."/>
            <person name="Alfaro M."/>
            <person name="Ramirez L."/>
            <person name="Pisabarro A.G."/>
            <person name="Kuo A."/>
            <person name="Tritt A."/>
            <person name="Lipzen A."/>
            <person name="He G."/>
            <person name="Yan M."/>
            <person name="Ng V."/>
            <person name="Cullen D."/>
            <person name="Martin F."/>
            <person name="Rosso M.-N."/>
            <person name="Henrissat B."/>
            <person name="Hibbett D."/>
            <person name="Martinez A.T."/>
            <person name="Grigoriev I.V."/>
        </authorList>
    </citation>
    <scope>NUCLEOTIDE SEQUENCE</scope>
    <source>
        <strain evidence="1">CIRM-BRFM 674</strain>
    </source>
</reference>
<accession>A0A9P5YVM8</accession>